<keyword evidence="3" id="KW-1185">Reference proteome</keyword>
<protein>
    <submittedName>
        <fullName evidence="2">TIR domain-containing protein</fullName>
    </submittedName>
</protein>
<evidence type="ECO:0000313" key="3">
    <source>
        <dbReference type="Proteomes" id="UP000184212"/>
    </source>
</evidence>
<dbReference type="STRING" id="947013.SAMN04488109_4627"/>
<dbReference type="SUPFAM" id="SSF52200">
    <property type="entry name" value="Toll/Interleukin receptor TIR domain"/>
    <property type="match status" value="1"/>
</dbReference>
<dbReference type="Gene3D" id="3.40.50.10140">
    <property type="entry name" value="Toll/interleukin-1 receptor homology (TIR) domain"/>
    <property type="match status" value="1"/>
</dbReference>
<organism evidence="2 3">
    <name type="scientific">Chryseolinea serpens</name>
    <dbReference type="NCBI Taxonomy" id="947013"/>
    <lineage>
        <taxon>Bacteria</taxon>
        <taxon>Pseudomonadati</taxon>
        <taxon>Bacteroidota</taxon>
        <taxon>Cytophagia</taxon>
        <taxon>Cytophagales</taxon>
        <taxon>Fulvivirgaceae</taxon>
        <taxon>Chryseolinea</taxon>
    </lineage>
</organism>
<dbReference type="EMBL" id="FQWQ01000003">
    <property type="protein sequence ID" value="SHH61298.1"/>
    <property type="molecule type" value="Genomic_DNA"/>
</dbReference>
<dbReference type="OrthoDB" id="7285215at2"/>
<name>A0A1M5UEH6_9BACT</name>
<accession>A0A1M5UEH6</accession>
<dbReference type="Proteomes" id="UP000184212">
    <property type="component" value="Unassembled WGS sequence"/>
</dbReference>
<proteinExistence type="predicted"/>
<dbReference type="InterPro" id="IPR035897">
    <property type="entry name" value="Toll_tir_struct_dom_sf"/>
</dbReference>
<dbReference type="PROSITE" id="PS50104">
    <property type="entry name" value="TIR"/>
    <property type="match status" value="1"/>
</dbReference>
<dbReference type="SMART" id="SM00255">
    <property type="entry name" value="TIR"/>
    <property type="match status" value="1"/>
</dbReference>
<gene>
    <name evidence="2" type="ORF">SAMN04488109_4627</name>
</gene>
<dbReference type="RefSeq" id="WP_073138704.1">
    <property type="nucleotide sequence ID" value="NZ_FQWQ01000003.1"/>
</dbReference>
<dbReference type="Pfam" id="PF13676">
    <property type="entry name" value="TIR_2"/>
    <property type="match status" value="1"/>
</dbReference>
<feature type="domain" description="TIR" evidence="1">
    <location>
        <begin position="175"/>
        <end position="308"/>
    </location>
</feature>
<reference evidence="2 3" key="1">
    <citation type="submission" date="2016-11" db="EMBL/GenBank/DDBJ databases">
        <authorList>
            <person name="Jaros S."/>
            <person name="Januszkiewicz K."/>
            <person name="Wedrychowicz H."/>
        </authorList>
    </citation>
    <scope>NUCLEOTIDE SEQUENCE [LARGE SCALE GENOMIC DNA]</scope>
    <source>
        <strain evidence="2 3">DSM 24574</strain>
    </source>
</reference>
<evidence type="ECO:0000313" key="2">
    <source>
        <dbReference type="EMBL" id="SHH61298.1"/>
    </source>
</evidence>
<sequence>MSKKLKTTKTSSLKFESVNLDFIFPTLDAIAWLNLPTVKSISQFAGIDPRTTGKILKNCLTIEIIQNLAGDTFSLNCAYPYKGSSAQKEAVIKEALVRLPLMIHLKQFLNLGDSVDAATRKAATVVGILNFNPKDTAPLLKWAKSYKVLDPSLLIEDLIEEASTIKEKRHQTDSKKIIAFISHSSKDKPFIRQLTGDLTKAGISVWLDEQRILVGDSIAEKISQGLVESDYFLLAMSDASVNSSWVQKELNTALINEIEKRKVKILPIKLSDCEIPPLIKDKKYADFTKSYKDGLQDLLIAIKTLPDD</sequence>
<dbReference type="AlphaFoldDB" id="A0A1M5UEH6"/>
<dbReference type="GO" id="GO:0007165">
    <property type="term" value="P:signal transduction"/>
    <property type="evidence" value="ECO:0007669"/>
    <property type="project" value="InterPro"/>
</dbReference>
<evidence type="ECO:0000259" key="1">
    <source>
        <dbReference type="PROSITE" id="PS50104"/>
    </source>
</evidence>
<dbReference type="InterPro" id="IPR000157">
    <property type="entry name" value="TIR_dom"/>
</dbReference>